<evidence type="ECO:0000256" key="13">
    <source>
        <dbReference type="SAM" id="Coils"/>
    </source>
</evidence>
<evidence type="ECO:0000256" key="6">
    <source>
        <dbReference type="ARBA" id="ARBA00022801"/>
    </source>
</evidence>
<evidence type="ECO:0000256" key="3">
    <source>
        <dbReference type="ARBA" id="ARBA00022448"/>
    </source>
</evidence>
<feature type="region of interest" description="Disordered" evidence="14">
    <location>
        <begin position="209"/>
        <end position="242"/>
    </location>
</feature>
<comment type="catalytic activity">
    <reaction evidence="12">
        <text>ATP + H2O = ADP + phosphate + H(+)</text>
        <dbReference type="Rhea" id="RHEA:13065"/>
        <dbReference type="ChEBI" id="CHEBI:15377"/>
        <dbReference type="ChEBI" id="CHEBI:15378"/>
        <dbReference type="ChEBI" id="CHEBI:30616"/>
        <dbReference type="ChEBI" id="CHEBI:43474"/>
        <dbReference type="ChEBI" id="CHEBI:456216"/>
    </reaction>
    <physiologicalReaction direction="left-to-right" evidence="12">
        <dbReference type="Rhea" id="RHEA:13066"/>
    </physiologicalReaction>
</comment>
<evidence type="ECO:0000256" key="9">
    <source>
        <dbReference type="ARBA" id="ARBA00023136"/>
    </source>
</evidence>
<dbReference type="GO" id="GO:0016558">
    <property type="term" value="P:protein import into peroxisome matrix"/>
    <property type="evidence" value="ECO:0007669"/>
    <property type="project" value="TreeGrafter"/>
</dbReference>
<dbReference type="PANTHER" id="PTHR23077">
    <property type="entry name" value="AAA-FAMILY ATPASE"/>
    <property type="match status" value="1"/>
</dbReference>
<dbReference type="Gene3D" id="3.10.330.10">
    <property type="match status" value="1"/>
</dbReference>
<dbReference type="FunFam" id="1.10.8.60:FF:000067">
    <property type="entry name" value="Peroxisomal biogenesis factor 1"/>
    <property type="match status" value="1"/>
</dbReference>
<dbReference type="InterPro" id="IPR003960">
    <property type="entry name" value="ATPase_AAA_CS"/>
</dbReference>
<dbReference type="FunFam" id="3.40.50.300:FF:001852">
    <property type="entry name" value="Peroxisomal biogenesis factor 1"/>
    <property type="match status" value="1"/>
</dbReference>
<evidence type="ECO:0000256" key="5">
    <source>
        <dbReference type="ARBA" id="ARBA00022741"/>
    </source>
</evidence>
<dbReference type="FunFam" id="1.10.8.60:FF:000060">
    <property type="entry name" value="peroxisome biogenesis factor 1"/>
    <property type="match status" value="1"/>
</dbReference>
<comment type="subcellular location">
    <subcellularLocation>
        <location evidence="1">Membrane</location>
    </subcellularLocation>
</comment>
<evidence type="ECO:0000259" key="15">
    <source>
        <dbReference type="SMART" id="SM00382"/>
    </source>
</evidence>
<dbReference type="Gene3D" id="1.10.8.60">
    <property type="match status" value="2"/>
</dbReference>
<feature type="coiled-coil region" evidence="13">
    <location>
        <begin position="1194"/>
        <end position="1221"/>
    </location>
</feature>
<evidence type="ECO:0000313" key="16">
    <source>
        <dbReference type="EMBL" id="LAA86404.1"/>
    </source>
</evidence>
<dbReference type="GO" id="GO:0016887">
    <property type="term" value="F:ATP hydrolysis activity"/>
    <property type="evidence" value="ECO:0007669"/>
    <property type="project" value="InterPro"/>
</dbReference>
<dbReference type="Gene3D" id="2.40.40.20">
    <property type="match status" value="1"/>
</dbReference>
<dbReference type="Pfam" id="PF00004">
    <property type="entry name" value="AAA"/>
    <property type="match status" value="2"/>
</dbReference>
<dbReference type="InterPro" id="IPR027417">
    <property type="entry name" value="P-loop_NTPase"/>
</dbReference>
<feature type="compositionally biased region" description="Polar residues" evidence="14">
    <location>
        <begin position="226"/>
        <end position="242"/>
    </location>
</feature>
<reference evidence="16" key="2">
    <citation type="submission" date="2017-11" db="EMBL/GenBank/DDBJ databases">
        <title>Coralsnake Venomics: Analyses of Venom Gland Transcriptomes and Proteomes of Six Brazilian Taxa.</title>
        <authorList>
            <person name="Aird S.D."/>
            <person name="Jorge da Silva N."/>
            <person name="Qiu L."/>
            <person name="Villar-Briones A."/>
            <person name="Aparecida-Saddi V."/>
            <person name="Campos-Telles M.P."/>
            <person name="Grau M."/>
            <person name="Mikheyev A.S."/>
        </authorList>
    </citation>
    <scope>NUCLEOTIDE SEQUENCE</scope>
    <source>
        <tissue evidence="16">Venom_gland</tissue>
    </source>
</reference>
<dbReference type="InterPro" id="IPR029067">
    <property type="entry name" value="CDC48_domain_2-like_sf"/>
</dbReference>
<keyword evidence="7" id="KW-0067">ATP-binding</keyword>
<organism evidence="16">
    <name type="scientific">Micrurus lemniscatus lemniscatus</name>
    <dbReference type="NCBI Taxonomy" id="129467"/>
    <lineage>
        <taxon>Eukaryota</taxon>
        <taxon>Metazoa</taxon>
        <taxon>Chordata</taxon>
        <taxon>Craniata</taxon>
        <taxon>Vertebrata</taxon>
        <taxon>Euteleostomi</taxon>
        <taxon>Lepidosauria</taxon>
        <taxon>Squamata</taxon>
        <taxon>Bifurcata</taxon>
        <taxon>Unidentata</taxon>
        <taxon>Episquamata</taxon>
        <taxon>Toxicofera</taxon>
        <taxon>Serpentes</taxon>
        <taxon>Colubroidea</taxon>
        <taxon>Elapidae</taxon>
        <taxon>Elapinae</taxon>
        <taxon>Micrurus</taxon>
    </lineage>
</organism>
<dbReference type="GO" id="GO:0005524">
    <property type="term" value="F:ATP binding"/>
    <property type="evidence" value="ECO:0007669"/>
    <property type="project" value="UniProtKB-KW"/>
</dbReference>
<dbReference type="PROSITE" id="PS00674">
    <property type="entry name" value="AAA"/>
    <property type="match status" value="1"/>
</dbReference>
<feature type="compositionally biased region" description="Basic and acidic residues" evidence="14">
    <location>
        <begin position="209"/>
        <end position="225"/>
    </location>
</feature>
<reference evidence="16" key="1">
    <citation type="submission" date="2017-07" db="EMBL/GenBank/DDBJ databases">
        <authorList>
            <person name="Mikheyev A."/>
            <person name="Grau M."/>
        </authorList>
    </citation>
    <scope>NUCLEOTIDE SEQUENCE</scope>
    <source>
        <tissue evidence="16">Venom_gland</tissue>
    </source>
</reference>
<evidence type="ECO:0000256" key="2">
    <source>
        <dbReference type="ARBA" id="ARBA00006914"/>
    </source>
</evidence>
<dbReference type="SUPFAM" id="SSF50692">
    <property type="entry name" value="ADC-like"/>
    <property type="match status" value="1"/>
</dbReference>
<dbReference type="Gene3D" id="3.40.50.300">
    <property type="entry name" value="P-loop containing nucleotide triphosphate hydrolases"/>
    <property type="match status" value="2"/>
</dbReference>
<keyword evidence="9" id="KW-0472">Membrane</keyword>
<feature type="domain" description="AAA+ ATPase" evidence="15">
    <location>
        <begin position="597"/>
        <end position="740"/>
    </location>
</feature>
<dbReference type="EMBL" id="IACK01118806">
    <property type="protein sequence ID" value="LAA86404.1"/>
    <property type="molecule type" value="Transcribed_RNA"/>
</dbReference>
<dbReference type="GO" id="GO:0005829">
    <property type="term" value="C:cytosol"/>
    <property type="evidence" value="ECO:0007669"/>
    <property type="project" value="TreeGrafter"/>
</dbReference>
<proteinExistence type="inferred from homology"/>
<dbReference type="SUPFAM" id="SSF52540">
    <property type="entry name" value="P-loop containing nucleoside triphosphate hydrolases"/>
    <property type="match status" value="2"/>
</dbReference>
<dbReference type="SUPFAM" id="SSF54585">
    <property type="entry name" value="Cdc48 domain 2-like"/>
    <property type="match status" value="1"/>
</dbReference>
<keyword evidence="4" id="KW-0962">Peroxisome biogenesis</keyword>
<evidence type="ECO:0000256" key="4">
    <source>
        <dbReference type="ARBA" id="ARBA00022593"/>
    </source>
</evidence>
<dbReference type="InterPro" id="IPR050168">
    <property type="entry name" value="AAA_ATPase_domain"/>
</dbReference>
<feature type="domain" description="AAA+ ATPase" evidence="15">
    <location>
        <begin position="879"/>
        <end position="1015"/>
    </location>
</feature>
<evidence type="ECO:0000256" key="10">
    <source>
        <dbReference type="ARBA" id="ARBA00032509"/>
    </source>
</evidence>
<keyword evidence="6" id="KW-0378">Hydrolase</keyword>
<dbReference type="CDD" id="cd19526">
    <property type="entry name" value="RecA-like_PEX1_r2"/>
    <property type="match status" value="1"/>
</dbReference>
<evidence type="ECO:0000256" key="8">
    <source>
        <dbReference type="ARBA" id="ARBA00022927"/>
    </source>
</evidence>
<evidence type="ECO:0000256" key="14">
    <source>
        <dbReference type="SAM" id="MobiDB-lite"/>
    </source>
</evidence>
<keyword evidence="8" id="KW-0653">Protein transport</keyword>
<dbReference type="Pfam" id="PF09262">
    <property type="entry name" value="PEX-1N"/>
    <property type="match status" value="1"/>
</dbReference>
<dbReference type="GO" id="GO:0005778">
    <property type="term" value="C:peroxisomal membrane"/>
    <property type="evidence" value="ECO:0007669"/>
    <property type="project" value="TreeGrafter"/>
</dbReference>
<dbReference type="InterPro" id="IPR015343">
    <property type="entry name" value="PEX1-N-lobe"/>
</dbReference>
<dbReference type="Pfam" id="PF09263">
    <property type="entry name" value="PEX-2N"/>
    <property type="match status" value="1"/>
</dbReference>
<dbReference type="FunFam" id="3.10.330.10:FF:000004">
    <property type="entry name" value="Peroxisome biogenesis factor 1"/>
    <property type="match status" value="1"/>
</dbReference>
<keyword evidence="13" id="KW-0175">Coiled coil</keyword>
<evidence type="ECO:0000256" key="11">
    <source>
        <dbReference type="ARBA" id="ARBA00034532"/>
    </source>
</evidence>
<protein>
    <recommendedName>
        <fullName evidence="11">Peroxisomal ATPase PEX1</fullName>
    </recommendedName>
    <alternativeName>
        <fullName evidence="10">Peroxin-1</fullName>
    </alternativeName>
</protein>
<dbReference type="InterPro" id="IPR041569">
    <property type="entry name" value="AAA_lid_3"/>
</dbReference>
<evidence type="ECO:0000256" key="1">
    <source>
        <dbReference type="ARBA" id="ARBA00004370"/>
    </source>
</evidence>
<dbReference type="InterPro" id="IPR015342">
    <property type="entry name" value="PEX1-N_C-lobe"/>
</dbReference>
<keyword evidence="3" id="KW-0813">Transport</keyword>
<dbReference type="SMART" id="SM00382">
    <property type="entry name" value="AAA"/>
    <property type="match status" value="2"/>
</dbReference>
<comment type="similarity">
    <text evidence="2">Belongs to the AAA ATPase family.</text>
</comment>
<keyword evidence="5" id="KW-0547">Nucleotide-binding</keyword>
<name>A0A2D4IQM4_MICLE</name>
<dbReference type="PANTHER" id="PTHR23077:SF12">
    <property type="entry name" value="PEROXISOMAL ATPASE PEX1"/>
    <property type="match status" value="1"/>
</dbReference>
<dbReference type="InterPro" id="IPR009010">
    <property type="entry name" value="Asp_de-COase-like_dom_sf"/>
</dbReference>
<dbReference type="InterPro" id="IPR003959">
    <property type="entry name" value="ATPase_AAA_core"/>
</dbReference>
<evidence type="ECO:0000256" key="7">
    <source>
        <dbReference type="ARBA" id="ARBA00022840"/>
    </source>
</evidence>
<evidence type="ECO:0000256" key="12">
    <source>
        <dbReference type="ARBA" id="ARBA00048778"/>
    </source>
</evidence>
<accession>A0A2D4IQM4</accession>
<sequence length="1290" mass="144168">MAGGSAVMLGAGGFGIAAASVSLSGVKNCFLHLPPGLVSYLRLQQDQVVKASWGNQPVFLGWMEIRHYRQTEENIVEINRHLAGKLGIKDGQQVFLEPCSQVLSCQQVEVEPISADDWEILEMHALSLERHLLNQIRIVFPKAVFPVWVEQHTCIYIRIVTLKPPALYGRLEACTELLVSPKLRQYEGSSAMLPSPKDDIMQEDVPETKLKPREKNEEPHSKEAHLSSQFQQHQPNTKGSKRTNIFPNIWNLLGNIFFYNSEKKHEPSNGIDDLNAAKNHLLNLIQVDSVFRVCQRQLPNLKNTLETCTFQECNTVFVFPWNEVFPALEANTQVSYGKISKLLSPKQQMQELKYHLTSRKEKHLSNTEDQKQFTLSKGQESNEFSVVQIIWNGFEDLKDAIMFNNNVEQLHVGRIWIPERLRKKLHIEMHAAVRITSISSDPKIPTSLRLQPERSLNKGISEDDIKNAFTLWLEDYIRLPLITAETSYLQLALNFGLEDFVLTIVTSDPEEEKARNTFILSPSLLQKANIQVLLHPVSSGFNSSNFQSCCEQPLPWLNLNYLGGVNNIGLSSLKHISHSLLIHPLSQKLAPFCGGLCSGGVLITGAKGSGKSTLAKAICKEAFDKFDTHLEVIDCKALRGKRLESVQKKLEEAFLEAAWRQPSIILLDDLDHIMGVPLAPEHENSPKAVQSTCLTHVLKEMIKEIIYMHSLVAYIATSLSEQSLHSSIISTQGNHLFQCFQHIQVPTQGQRYEILESIIKNKFDFSLGRFCDLDLHQIAKETEGFVARDFTVLIDRAIHSCILSRGTCKKEDLVLSTLDFQKAIQGFIPISLRNINLHKPQNLGWDKIGGLKEIQQILRDTIQLPAKYPELFANLPIRQRTGILLYGAPGTGKTLLAGVVAQESGMNFISIKGPELLSKYIGASEQAVRDVFNRAQAAKPCILFFDEFDSLAPRRGHDNTGVTDRVVNQLLTQLDGVEGLKGVYILAATSRPDLIDPALLRPGRLDKRLYCPPPDQVSRYEILKALSHSLPLAHDVDFQYLAAKTEHFTGADLKAFLYNAQLKAVHANLNSTLPHEVGSSSDSDLSLSSMVFLNQSSGSDDSARDGEGGLEQSLTSLELCDLLPEDPKSNIYRLYFGSSYESELGNGTASEMSSQCFSGSNSINHELTSITLKDLVSSQPPALTLRTTLQEGFQECNQEQIEQLRAEISAIKANYKSMNGEEGTTCMSSITKRTLNITQIHLMAALESTKPSISQEDWKKFAELYENFQNPKRKESSGAIFKPGQKVTLA</sequence>
<dbReference type="FunFam" id="3.40.50.300:FF:000966">
    <property type="entry name" value="Peroxisomal biogenesis factor 1"/>
    <property type="match status" value="1"/>
</dbReference>
<dbReference type="InterPro" id="IPR003593">
    <property type="entry name" value="AAA+_ATPase"/>
</dbReference>
<dbReference type="Pfam" id="PF17862">
    <property type="entry name" value="AAA_lid_3"/>
    <property type="match status" value="1"/>
</dbReference>